<dbReference type="CDD" id="cd00303">
    <property type="entry name" value="retropepsin_like"/>
    <property type="match status" value="1"/>
</dbReference>
<dbReference type="EMBL" id="QGKW02000007">
    <property type="protein sequence ID" value="KAF2619928.1"/>
    <property type="molecule type" value="Genomic_DNA"/>
</dbReference>
<dbReference type="Gene3D" id="2.40.70.10">
    <property type="entry name" value="Acid Proteases"/>
    <property type="match status" value="1"/>
</dbReference>
<comment type="caution">
    <text evidence="1">The sequence shown here is derived from an EMBL/GenBank/DDBJ whole genome shotgun (WGS) entry which is preliminary data.</text>
</comment>
<dbReference type="PANTHER" id="PTHR33067">
    <property type="entry name" value="RNA-DIRECTED DNA POLYMERASE-RELATED"/>
    <property type="match status" value="1"/>
</dbReference>
<dbReference type="Proteomes" id="UP000712281">
    <property type="component" value="Unassembled WGS sequence"/>
</dbReference>
<gene>
    <name evidence="1" type="ORF">F2Q68_00039117</name>
</gene>
<dbReference type="PANTHER" id="PTHR33067:SF31">
    <property type="entry name" value="RNA-DIRECTED DNA POLYMERASE"/>
    <property type="match status" value="1"/>
</dbReference>
<evidence type="ECO:0000313" key="1">
    <source>
        <dbReference type="EMBL" id="KAF2619928.1"/>
    </source>
</evidence>
<accession>A0A8S9MP47</accession>
<dbReference type="InterPro" id="IPR021109">
    <property type="entry name" value="Peptidase_aspartic_dom_sf"/>
</dbReference>
<sequence>MIKGDPQLSLIPHYSDGVMKYRVRSRCFSQPFLNLRALLIAEMIDKWEESFEAFTKSMMNLQKEGIETWTLRCYSTKKTLKKEQDPGKLLIPCCIHNHNLPNALCDTGSAVSIMAIDTADLLGLKMEPSQDSFNFVDNSRENSAGMIKNVKVEIGDCTIHVDFHALNFKSGKTPPLLFGRAFMATVGAVCDLKKNKMCLTNVDETVFYDPVEKKKNSTQESTDESSSYPTSDVDIDITMEDFLELEEFLDLEDGEQLNDLDSDREVTMEYFLELEEWLDSDQKLDNEQNLTRDLKTLLKASIDRHQPNDIDRYPTSTIDRYPTSTIDRYQPNIVARHPPNCIDRHSCLDELPGYTVEMEPIKERMHKYEISHLDFVVPCVVFEVEFPIPPDRDGVRKSRVRSRCFSQPFAKLKALLIAEMIDKEEESMEEAFTQE</sequence>
<evidence type="ECO:0000313" key="2">
    <source>
        <dbReference type="Proteomes" id="UP000712281"/>
    </source>
</evidence>
<dbReference type="AlphaFoldDB" id="A0A8S9MP47"/>
<organism evidence="1 2">
    <name type="scientific">Brassica cretica</name>
    <name type="common">Mustard</name>
    <dbReference type="NCBI Taxonomy" id="69181"/>
    <lineage>
        <taxon>Eukaryota</taxon>
        <taxon>Viridiplantae</taxon>
        <taxon>Streptophyta</taxon>
        <taxon>Embryophyta</taxon>
        <taxon>Tracheophyta</taxon>
        <taxon>Spermatophyta</taxon>
        <taxon>Magnoliopsida</taxon>
        <taxon>eudicotyledons</taxon>
        <taxon>Gunneridae</taxon>
        <taxon>Pentapetalae</taxon>
        <taxon>rosids</taxon>
        <taxon>malvids</taxon>
        <taxon>Brassicales</taxon>
        <taxon>Brassicaceae</taxon>
        <taxon>Brassiceae</taxon>
        <taxon>Brassica</taxon>
    </lineage>
</organism>
<name>A0A8S9MP47_BRACR</name>
<reference evidence="1" key="1">
    <citation type="submission" date="2019-12" db="EMBL/GenBank/DDBJ databases">
        <title>Genome sequencing and annotation of Brassica cretica.</title>
        <authorList>
            <person name="Studholme D.J."/>
            <person name="Sarris P.F."/>
        </authorList>
    </citation>
    <scope>NUCLEOTIDE SEQUENCE</scope>
    <source>
        <strain evidence="1">PFS-001/15</strain>
        <tissue evidence="1">Leaf</tissue>
    </source>
</reference>
<dbReference type="SUPFAM" id="SSF50630">
    <property type="entry name" value="Acid proteases"/>
    <property type="match status" value="1"/>
</dbReference>
<evidence type="ECO:0008006" key="3">
    <source>
        <dbReference type="Google" id="ProtNLM"/>
    </source>
</evidence>
<proteinExistence type="predicted"/>
<protein>
    <recommendedName>
        <fullName evidence="3">Aspartic peptidase DDI1-type domain-containing protein</fullName>
    </recommendedName>
</protein>